<evidence type="ECO:0000313" key="2">
    <source>
        <dbReference type="Proteomes" id="UP001430953"/>
    </source>
</evidence>
<protein>
    <submittedName>
        <fullName evidence="1">Uncharacterized protein</fullName>
    </submittedName>
</protein>
<comment type="caution">
    <text evidence="1">The sequence shown here is derived from an EMBL/GenBank/DDBJ whole genome shotgun (WGS) entry which is preliminary data.</text>
</comment>
<reference evidence="1 2" key="1">
    <citation type="submission" date="2023-03" db="EMBL/GenBank/DDBJ databases">
        <title>High recombination rates correlate with genetic variation in Cardiocondyla obscurior ants.</title>
        <authorList>
            <person name="Errbii M."/>
        </authorList>
    </citation>
    <scope>NUCLEOTIDE SEQUENCE [LARGE SCALE GENOMIC DNA]</scope>
    <source>
        <strain evidence="1">Alpha-2009</strain>
        <tissue evidence="1">Whole body</tissue>
    </source>
</reference>
<gene>
    <name evidence="1" type="ORF">PUN28_004532</name>
</gene>
<dbReference type="AlphaFoldDB" id="A0AAW2GBU9"/>
<sequence>MEKSTCRVIRQNFRSLCTNMKWHTLKRGFSRHGGEYALLLACLHFKSQPACTVGARERFYKCQWNCHWSHIRKRNILSVQIF</sequence>
<dbReference type="Proteomes" id="UP001430953">
    <property type="component" value="Unassembled WGS sequence"/>
</dbReference>
<proteinExistence type="predicted"/>
<organism evidence="1 2">
    <name type="scientific">Cardiocondyla obscurior</name>
    <dbReference type="NCBI Taxonomy" id="286306"/>
    <lineage>
        <taxon>Eukaryota</taxon>
        <taxon>Metazoa</taxon>
        <taxon>Ecdysozoa</taxon>
        <taxon>Arthropoda</taxon>
        <taxon>Hexapoda</taxon>
        <taxon>Insecta</taxon>
        <taxon>Pterygota</taxon>
        <taxon>Neoptera</taxon>
        <taxon>Endopterygota</taxon>
        <taxon>Hymenoptera</taxon>
        <taxon>Apocrita</taxon>
        <taxon>Aculeata</taxon>
        <taxon>Formicoidea</taxon>
        <taxon>Formicidae</taxon>
        <taxon>Myrmicinae</taxon>
        <taxon>Cardiocondyla</taxon>
    </lineage>
</organism>
<dbReference type="EMBL" id="JADYXP020000004">
    <property type="protein sequence ID" value="KAL0125488.1"/>
    <property type="molecule type" value="Genomic_DNA"/>
</dbReference>
<evidence type="ECO:0000313" key="1">
    <source>
        <dbReference type="EMBL" id="KAL0125488.1"/>
    </source>
</evidence>
<keyword evidence="2" id="KW-1185">Reference proteome</keyword>
<name>A0AAW2GBU9_9HYME</name>
<accession>A0AAW2GBU9</accession>